<name>A0AAE3UHB7_9BACT</name>
<comment type="caution">
    <text evidence="1">The sequence shown here is derived from an EMBL/GenBank/DDBJ whole genome shotgun (WGS) entry which is preliminary data.</text>
</comment>
<sequence>MRIKELDLDFSGGTGSWFDFWHTHVDWKRKGNQSWKARLPYLKELIDSFHYLKDALKMYPKDYQLWILIDEKDSGEDAVYIHSENPNQDNFPLTVDFIAPQIEDKNLADFINSTGLTVIQIDMMEGKLYYLFDKSVGLPLLK</sequence>
<dbReference type="EMBL" id="JASJOU010000005">
    <property type="protein sequence ID" value="MDJ1502488.1"/>
    <property type="molecule type" value="Genomic_DNA"/>
</dbReference>
<dbReference type="AlphaFoldDB" id="A0AAE3UHB7"/>
<evidence type="ECO:0000313" key="1">
    <source>
        <dbReference type="EMBL" id="MDJ1502488.1"/>
    </source>
</evidence>
<keyword evidence="2" id="KW-1185">Reference proteome</keyword>
<accession>A0AAE3UHB7</accession>
<protein>
    <submittedName>
        <fullName evidence="1">Uncharacterized protein</fullName>
    </submittedName>
</protein>
<proteinExistence type="predicted"/>
<organism evidence="1 2">
    <name type="scientific">Xanthocytophaga agilis</name>
    <dbReference type="NCBI Taxonomy" id="3048010"/>
    <lineage>
        <taxon>Bacteria</taxon>
        <taxon>Pseudomonadati</taxon>
        <taxon>Bacteroidota</taxon>
        <taxon>Cytophagia</taxon>
        <taxon>Cytophagales</taxon>
        <taxon>Rhodocytophagaceae</taxon>
        <taxon>Xanthocytophaga</taxon>
    </lineage>
</organism>
<reference evidence="1" key="1">
    <citation type="submission" date="2023-05" db="EMBL/GenBank/DDBJ databases">
        <authorList>
            <person name="Zhang X."/>
        </authorList>
    </citation>
    <scope>NUCLEOTIDE SEQUENCE</scope>
    <source>
        <strain evidence="1">BD1B2-1</strain>
    </source>
</reference>
<evidence type="ECO:0000313" key="2">
    <source>
        <dbReference type="Proteomes" id="UP001232063"/>
    </source>
</evidence>
<dbReference type="Proteomes" id="UP001232063">
    <property type="component" value="Unassembled WGS sequence"/>
</dbReference>
<gene>
    <name evidence="1" type="ORF">QNI22_17605</name>
</gene>
<dbReference type="RefSeq" id="WP_314512562.1">
    <property type="nucleotide sequence ID" value="NZ_JASJOU010000005.1"/>
</dbReference>